<dbReference type="GO" id="GO:0050832">
    <property type="term" value="P:defense response to fungus"/>
    <property type="evidence" value="ECO:0007669"/>
    <property type="project" value="UniProtKB-ARBA"/>
</dbReference>
<keyword evidence="6" id="KW-1133">Transmembrane helix</keyword>
<protein>
    <submittedName>
        <fullName evidence="11">M18S-3Ap</fullName>
    </submittedName>
</protein>
<keyword evidence="2" id="KW-0433">Leucine-rich repeat</keyword>
<dbReference type="InterPro" id="IPR013210">
    <property type="entry name" value="LRR_N_plant-typ"/>
</dbReference>
<feature type="signal peptide" evidence="9">
    <location>
        <begin position="1"/>
        <end position="19"/>
    </location>
</feature>
<keyword evidence="5" id="KW-0677">Repeat</keyword>
<dbReference type="OMA" id="CDDINGH"/>
<dbReference type="Proteomes" id="UP000011115">
    <property type="component" value="Unassembled WGS sequence"/>
</dbReference>
<dbReference type="InterPro" id="IPR046956">
    <property type="entry name" value="RLP23-like"/>
</dbReference>
<keyword evidence="8" id="KW-0325">Glycoprotein</keyword>
<dbReference type="PANTHER" id="PTHR48063">
    <property type="entry name" value="LRR RECEPTOR-LIKE KINASE"/>
    <property type="match status" value="1"/>
</dbReference>
<dbReference type="Pfam" id="PF08263">
    <property type="entry name" value="LRRNT_2"/>
    <property type="match status" value="1"/>
</dbReference>
<dbReference type="Pfam" id="PF13855">
    <property type="entry name" value="LRR_8"/>
    <property type="match status" value="1"/>
</dbReference>
<evidence type="ECO:0000256" key="9">
    <source>
        <dbReference type="SAM" id="SignalP"/>
    </source>
</evidence>
<dbReference type="Gene3D" id="3.80.10.10">
    <property type="entry name" value="Ribonuclease Inhibitor"/>
    <property type="match status" value="1"/>
</dbReference>
<sequence>MKVLAITLWVLLFFILTNTKFVVCIGICRDNEQRALEILKKEVYDPSEILSSWVVGKDCCEWEGVVCNNLTRHVIDLSISIDRFDSRYLRINNLEWLTSLSSLENLEIESVDLSKANELLQVINMLPSLVDLRLYNCSLHHITPLLDHKKNSSLKSLNLSGNYNFNSSVPKWVFNLPNLVSLDLSGCNFTGPFPDGPVNLTSLTTFKASRNSFNCRLPKWLFDLNNLEHLVLYRSGIEGAIQSKSGNITKLKYLDLSFNNINSTIPNWLYGCKDLESLFLGSNRLEGTVSSLISNLSSIINIYLFDNMLSGKLPNVIGKLGK</sequence>
<accession>M1BN75</accession>
<dbReference type="Gramene" id="PGSC0003DMT400049066">
    <property type="protein sequence ID" value="PGSC0003DMT400049066"/>
    <property type="gene ID" value="PGSC0003DMG400019071"/>
</dbReference>
<keyword evidence="3" id="KW-0812">Transmembrane</keyword>
<comment type="subcellular location">
    <subcellularLocation>
        <location evidence="1">Membrane</location>
        <topology evidence="1">Single-pass type I membrane protein</topology>
    </subcellularLocation>
</comment>
<dbReference type="SUPFAM" id="SSF52058">
    <property type="entry name" value="L domain-like"/>
    <property type="match status" value="1"/>
</dbReference>
<dbReference type="FunFam" id="3.80.10.10:FF:000041">
    <property type="entry name" value="LRR receptor-like serine/threonine-protein kinase ERECTA"/>
    <property type="match status" value="1"/>
</dbReference>
<evidence type="ECO:0000256" key="3">
    <source>
        <dbReference type="ARBA" id="ARBA00022692"/>
    </source>
</evidence>
<keyword evidence="7" id="KW-0472">Membrane</keyword>
<dbReference type="PANTHER" id="PTHR48063:SF98">
    <property type="entry name" value="LRR RECEPTOR-LIKE SERINE_THREONINE-PROTEIN KINASE FLS2"/>
    <property type="match status" value="1"/>
</dbReference>
<evidence type="ECO:0000256" key="6">
    <source>
        <dbReference type="ARBA" id="ARBA00022989"/>
    </source>
</evidence>
<keyword evidence="4 9" id="KW-0732">Signal</keyword>
<keyword evidence="12" id="KW-1185">Reference proteome</keyword>
<name>M1BN75_SOLTU</name>
<dbReference type="STRING" id="4113.M1BN75"/>
<reference evidence="12" key="1">
    <citation type="journal article" date="2011" name="Nature">
        <title>Genome sequence and analysis of the tuber crop potato.</title>
        <authorList>
            <consortium name="The Potato Genome Sequencing Consortium"/>
        </authorList>
    </citation>
    <scope>NUCLEOTIDE SEQUENCE [LARGE SCALE GENOMIC DNA]</scope>
    <source>
        <strain evidence="12">cv. DM1-3 516 R44</strain>
    </source>
</reference>
<dbReference type="HOGENOM" id="CLU_689663_0_0_1"/>
<proteinExistence type="predicted"/>
<dbReference type="EnsemblPlants" id="PGSC0003DMT400049066">
    <property type="protein sequence ID" value="PGSC0003DMT400049066"/>
    <property type="gene ID" value="PGSC0003DMG400019071"/>
</dbReference>
<dbReference type="PROSITE" id="PS51450">
    <property type="entry name" value="LRR"/>
    <property type="match status" value="1"/>
</dbReference>
<evidence type="ECO:0000256" key="2">
    <source>
        <dbReference type="ARBA" id="ARBA00022614"/>
    </source>
</evidence>
<dbReference type="InterPro" id="IPR001611">
    <property type="entry name" value="Leu-rich_rpt"/>
</dbReference>
<evidence type="ECO:0000313" key="12">
    <source>
        <dbReference type="Proteomes" id="UP000011115"/>
    </source>
</evidence>
<dbReference type="GO" id="GO:0016020">
    <property type="term" value="C:membrane"/>
    <property type="evidence" value="ECO:0007669"/>
    <property type="project" value="UniProtKB-SubCell"/>
</dbReference>
<feature type="chain" id="PRO_5004012331" evidence="9">
    <location>
        <begin position="20"/>
        <end position="322"/>
    </location>
</feature>
<evidence type="ECO:0000256" key="8">
    <source>
        <dbReference type="ARBA" id="ARBA00023180"/>
    </source>
</evidence>
<dbReference type="PaxDb" id="4113-PGSC0003DMT400049066"/>
<evidence type="ECO:0000256" key="4">
    <source>
        <dbReference type="ARBA" id="ARBA00022729"/>
    </source>
</evidence>
<evidence type="ECO:0000256" key="1">
    <source>
        <dbReference type="ARBA" id="ARBA00004479"/>
    </source>
</evidence>
<dbReference type="AlphaFoldDB" id="M1BN75"/>
<dbReference type="InParanoid" id="M1BN75"/>
<reference evidence="11" key="2">
    <citation type="submission" date="2015-06" db="UniProtKB">
        <authorList>
            <consortium name="EnsemblPlants"/>
        </authorList>
    </citation>
    <scope>IDENTIFICATION</scope>
    <source>
        <strain evidence="11">DM1-3 516 R44</strain>
    </source>
</reference>
<dbReference type="eggNOG" id="KOG0619">
    <property type="taxonomic scope" value="Eukaryota"/>
</dbReference>
<evidence type="ECO:0000256" key="7">
    <source>
        <dbReference type="ARBA" id="ARBA00023136"/>
    </source>
</evidence>
<evidence type="ECO:0000259" key="10">
    <source>
        <dbReference type="Pfam" id="PF08263"/>
    </source>
</evidence>
<evidence type="ECO:0000256" key="5">
    <source>
        <dbReference type="ARBA" id="ARBA00022737"/>
    </source>
</evidence>
<dbReference type="Pfam" id="PF13516">
    <property type="entry name" value="LRR_6"/>
    <property type="match status" value="1"/>
</dbReference>
<organism evidence="11 12">
    <name type="scientific">Solanum tuberosum</name>
    <name type="common">Potato</name>
    <dbReference type="NCBI Taxonomy" id="4113"/>
    <lineage>
        <taxon>Eukaryota</taxon>
        <taxon>Viridiplantae</taxon>
        <taxon>Streptophyta</taxon>
        <taxon>Embryophyta</taxon>
        <taxon>Tracheophyta</taxon>
        <taxon>Spermatophyta</taxon>
        <taxon>Magnoliopsida</taxon>
        <taxon>eudicotyledons</taxon>
        <taxon>Gunneridae</taxon>
        <taxon>Pentapetalae</taxon>
        <taxon>asterids</taxon>
        <taxon>lamiids</taxon>
        <taxon>Solanales</taxon>
        <taxon>Solanaceae</taxon>
        <taxon>Solanoideae</taxon>
        <taxon>Solaneae</taxon>
        <taxon>Solanum</taxon>
    </lineage>
</organism>
<evidence type="ECO:0000313" key="11">
    <source>
        <dbReference type="EnsemblPlants" id="PGSC0003DMT400049066"/>
    </source>
</evidence>
<dbReference type="Pfam" id="PF00560">
    <property type="entry name" value="LRR_1"/>
    <property type="match status" value="1"/>
</dbReference>
<dbReference type="InterPro" id="IPR032675">
    <property type="entry name" value="LRR_dom_sf"/>
</dbReference>
<feature type="domain" description="Leucine-rich repeat-containing N-terminal plant-type" evidence="10">
    <location>
        <begin position="31"/>
        <end position="68"/>
    </location>
</feature>